<evidence type="ECO:0000259" key="2">
    <source>
        <dbReference type="Pfam" id="PF20695"/>
    </source>
</evidence>
<comment type="caution">
    <text evidence="4">The sequence shown here is derived from an EMBL/GenBank/DDBJ whole genome shotgun (WGS) entry which is preliminary data.</text>
</comment>
<dbReference type="Gene3D" id="3.40.1670.10">
    <property type="entry name" value="UbiD C-terminal domain-like"/>
    <property type="match status" value="1"/>
</dbReference>
<evidence type="ECO:0000259" key="1">
    <source>
        <dbReference type="Pfam" id="PF01977"/>
    </source>
</evidence>
<dbReference type="OrthoDB" id="9809841at2"/>
<dbReference type="GO" id="GO:0005737">
    <property type="term" value="C:cytoplasm"/>
    <property type="evidence" value="ECO:0007669"/>
    <property type="project" value="TreeGrafter"/>
</dbReference>
<dbReference type="RefSeq" id="WP_131837111.1">
    <property type="nucleotide sequence ID" value="NZ_SMFY01000005.1"/>
</dbReference>
<dbReference type="PANTHER" id="PTHR30108:SF17">
    <property type="entry name" value="FERULIC ACID DECARBOXYLASE 1"/>
    <property type="match status" value="1"/>
</dbReference>
<dbReference type="SUPFAM" id="SSF50475">
    <property type="entry name" value="FMN-binding split barrel"/>
    <property type="match status" value="1"/>
</dbReference>
<dbReference type="Proteomes" id="UP000295030">
    <property type="component" value="Unassembled WGS sequence"/>
</dbReference>
<dbReference type="InterPro" id="IPR049383">
    <property type="entry name" value="UbiD-like_N"/>
</dbReference>
<dbReference type="Pfam" id="PF01977">
    <property type="entry name" value="UbiD"/>
    <property type="match status" value="1"/>
</dbReference>
<dbReference type="InterPro" id="IPR002830">
    <property type="entry name" value="UbiD"/>
</dbReference>
<feature type="domain" description="3-octaprenyl-4-hydroxybenzoate carboxy-lyase-like N-terminal" evidence="2">
    <location>
        <begin position="12"/>
        <end position="85"/>
    </location>
</feature>
<feature type="domain" description="3-octaprenyl-4-hydroxybenzoate carboxy-lyase-like Rift-related" evidence="1">
    <location>
        <begin position="95"/>
        <end position="296"/>
    </location>
</feature>
<accession>A0A4R1HDH7</accession>
<proteinExistence type="predicted"/>
<evidence type="ECO:0000259" key="3">
    <source>
        <dbReference type="Pfam" id="PF20696"/>
    </source>
</evidence>
<dbReference type="PANTHER" id="PTHR30108">
    <property type="entry name" value="3-OCTAPRENYL-4-HYDROXYBENZOATE CARBOXY-LYASE-RELATED"/>
    <property type="match status" value="1"/>
</dbReference>
<evidence type="ECO:0000313" key="4">
    <source>
        <dbReference type="EMBL" id="TCK19588.1"/>
    </source>
</evidence>
<dbReference type="InterPro" id="IPR049381">
    <property type="entry name" value="UbiD-like_C"/>
</dbReference>
<evidence type="ECO:0000313" key="5">
    <source>
        <dbReference type="Proteomes" id="UP000295030"/>
    </source>
</evidence>
<dbReference type="AlphaFoldDB" id="A0A4R1HDH7"/>
<name>A0A4R1HDH7_ANCAQ</name>
<dbReference type="Pfam" id="PF20696">
    <property type="entry name" value="UbiD_C"/>
    <property type="match status" value="1"/>
</dbReference>
<dbReference type="Pfam" id="PF20695">
    <property type="entry name" value="UbiD_N"/>
    <property type="match status" value="1"/>
</dbReference>
<keyword evidence="5" id="KW-1185">Reference proteome</keyword>
<dbReference type="GO" id="GO:0016831">
    <property type="term" value="F:carboxy-lyase activity"/>
    <property type="evidence" value="ECO:0007669"/>
    <property type="project" value="InterPro"/>
</dbReference>
<organism evidence="4 5">
    <name type="scientific">Ancylobacter aquaticus</name>
    <dbReference type="NCBI Taxonomy" id="100"/>
    <lineage>
        <taxon>Bacteria</taxon>
        <taxon>Pseudomonadati</taxon>
        <taxon>Pseudomonadota</taxon>
        <taxon>Alphaproteobacteria</taxon>
        <taxon>Hyphomicrobiales</taxon>
        <taxon>Xanthobacteraceae</taxon>
        <taxon>Ancylobacter</taxon>
    </lineage>
</organism>
<dbReference type="SUPFAM" id="SSF143968">
    <property type="entry name" value="UbiD C-terminal domain-like"/>
    <property type="match status" value="1"/>
</dbReference>
<gene>
    <name evidence="4" type="ORF">EV667_4020</name>
</gene>
<reference evidence="4 5" key="1">
    <citation type="submission" date="2019-03" db="EMBL/GenBank/DDBJ databases">
        <title>Genomic Encyclopedia of Type Strains, Phase IV (KMG-IV): sequencing the most valuable type-strain genomes for metagenomic binning, comparative biology and taxonomic classification.</title>
        <authorList>
            <person name="Goeker M."/>
        </authorList>
    </citation>
    <scope>NUCLEOTIDE SEQUENCE [LARGE SCALE GENOMIC DNA]</scope>
    <source>
        <strain evidence="4 5">DSM 101</strain>
    </source>
</reference>
<dbReference type="EMBL" id="SMFY01000005">
    <property type="protein sequence ID" value="TCK19588.1"/>
    <property type="molecule type" value="Genomic_DNA"/>
</dbReference>
<protein>
    <submittedName>
        <fullName evidence="4">4-hydroxy-3-polyprenylbenzoate decarboxylase</fullName>
    </submittedName>
</protein>
<feature type="domain" description="3-octaprenyl-4-hydroxybenzoate carboxy-lyase-like C-terminal" evidence="3">
    <location>
        <begin position="307"/>
        <end position="428"/>
    </location>
</feature>
<dbReference type="InterPro" id="IPR048304">
    <property type="entry name" value="UbiD_Rift_dom"/>
</dbReference>
<sequence length="545" mass="60221">MASQQSLPDFVQAMEAAGFLVRITDEIRVDQIPRMLEANPTKAVLIEKVRDCEFSVLANAYSNQDMYAWAMECDRTQTGRQMVERAKSRAKWEVVDTAPCKEVILTGDEVDLTRLPLFLHHDRDGHAYTNDNLFISKHPDTGVYDWGIYRSMFRSKNEKSVDMTCTSHRQRIHAMAAAAKGQNLEVAMVIGGPILDKISALVGVPGDTDDFEVLGGFYGAPAKMVKCETIDVLVPANAELVLECELMASEGLTFDEGPYGEFTGMYGGGMKHNYRLKVKAMTFRKNPIYQHCTIGGMHPWYTDNMLQLPAIEADLYGALRLAGIDVVEVRSPAGGLSNIAYAKIRPLGAGDAKQALGLMLTCSKQGLPKVAMVFNDDVDIWDDQAVLAAMAFRYMPDRDTVILKDCNTMTVDPKCAEPGVASKIGMDCTKPMGAGWNPDEFIKSAVTDLGDPPDGVVPLSEEEIAREMEAFIAAEPRAWLDILTHFHGQPYRRIYGAFGGLRHKLGRMNDAPWYRYTLSDRPFAFGARPAAPSNFDPRHVGSTPA</sequence>